<dbReference type="PANTHER" id="PTHR47997:SF75">
    <property type="entry name" value="MYB DOMAIN PROTEIN 55"/>
    <property type="match status" value="1"/>
</dbReference>
<keyword evidence="2" id="KW-0677">Repeat</keyword>
<name>A0A9D4ZRL4_ADICA</name>
<proteinExistence type="predicted"/>
<keyword evidence="6" id="KW-0539">Nucleus</keyword>
<dbReference type="InterPro" id="IPR001005">
    <property type="entry name" value="SANT/Myb"/>
</dbReference>
<gene>
    <name evidence="10" type="ORF">GOP47_0002403</name>
</gene>
<evidence type="ECO:0000256" key="6">
    <source>
        <dbReference type="ARBA" id="ARBA00023242"/>
    </source>
</evidence>
<dbReference type="SMART" id="SM00717">
    <property type="entry name" value="SANT"/>
    <property type="match status" value="2"/>
</dbReference>
<dbReference type="Pfam" id="PF00249">
    <property type="entry name" value="Myb_DNA-binding"/>
    <property type="match status" value="2"/>
</dbReference>
<evidence type="ECO:0000256" key="4">
    <source>
        <dbReference type="ARBA" id="ARBA00023125"/>
    </source>
</evidence>
<dbReference type="OrthoDB" id="2143914at2759"/>
<dbReference type="GO" id="GO:0005634">
    <property type="term" value="C:nucleus"/>
    <property type="evidence" value="ECO:0007669"/>
    <property type="project" value="UniProtKB-SubCell"/>
</dbReference>
<feature type="compositionally biased region" description="Low complexity" evidence="7">
    <location>
        <begin position="148"/>
        <end position="158"/>
    </location>
</feature>
<feature type="domain" description="Myb-like" evidence="8">
    <location>
        <begin position="61"/>
        <end position="108"/>
    </location>
</feature>
<feature type="region of interest" description="Disordered" evidence="7">
    <location>
        <begin position="135"/>
        <end position="176"/>
    </location>
</feature>
<comment type="caution">
    <text evidence="10">The sequence shown here is derived from an EMBL/GenBank/DDBJ whole genome shotgun (WGS) entry which is preliminary data.</text>
</comment>
<organism evidence="10 11">
    <name type="scientific">Adiantum capillus-veneris</name>
    <name type="common">Maidenhair fern</name>
    <dbReference type="NCBI Taxonomy" id="13818"/>
    <lineage>
        <taxon>Eukaryota</taxon>
        <taxon>Viridiplantae</taxon>
        <taxon>Streptophyta</taxon>
        <taxon>Embryophyta</taxon>
        <taxon>Tracheophyta</taxon>
        <taxon>Polypodiopsida</taxon>
        <taxon>Polypodiidae</taxon>
        <taxon>Polypodiales</taxon>
        <taxon>Pteridineae</taxon>
        <taxon>Pteridaceae</taxon>
        <taxon>Vittarioideae</taxon>
        <taxon>Adiantum</taxon>
    </lineage>
</organism>
<keyword evidence="11" id="KW-1185">Reference proteome</keyword>
<dbReference type="CDD" id="cd00167">
    <property type="entry name" value="SANT"/>
    <property type="match status" value="2"/>
</dbReference>
<reference evidence="10" key="1">
    <citation type="submission" date="2021-01" db="EMBL/GenBank/DDBJ databases">
        <title>Adiantum capillus-veneris genome.</title>
        <authorList>
            <person name="Fang Y."/>
            <person name="Liao Q."/>
        </authorList>
    </citation>
    <scope>NUCLEOTIDE SEQUENCE</scope>
    <source>
        <strain evidence="10">H3</strain>
        <tissue evidence="10">Leaf</tissue>
    </source>
</reference>
<dbReference type="SUPFAM" id="SSF46689">
    <property type="entry name" value="Homeodomain-like"/>
    <property type="match status" value="1"/>
</dbReference>
<evidence type="ECO:0000256" key="7">
    <source>
        <dbReference type="SAM" id="MobiDB-lite"/>
    </source>
</evidence>
<dbReference type="Gene3D" id="1.10.10.60">
    <property type="entry name" value="Homeodomain-like"/>
    <property type="match status" value="2"/>
</dbReference>
<dbReference type="AlphaFoldDB" id="A0A9D4ZRL4"/>
<keyword evidence="3" id="KW-0805">Transcription regulation</keyword>
<evidence type="ECO:0000256" key="3">
    <source>
        <dbReference type="ARBA" id="ARBA00023015"/>
    </source>
</evidence>
<evidence type="ECO:0000259" key="8">
    <source>
        <dbReference type="PROSITE" id="PS50090"/>
    </source>
</evidence>
<sequence>MDRFEVKRMRKRLWSPDEDDDALCCSVERLGCGNWTHVARLTGLEHHSPKSCRLCWVNYLRPGLKHGPFSSQELRLLVCLQAHFGNRWSQIAAYIPGRSDNDVKNAWHLCNRRRQRHPSKDTDSNISSSLSFMQCKDQSDPMPKLLITSSTSSKSTQSLAQNKPLIDVPPNNDQPP</sequence>
<keyword evidence="4" id="KW-0238">DNA-binding</keyword>
<evidence type="ECO:0000256" key="5">
    <source>
        <dbReference type="ARBA" id="ARBA00023163"/>
    </source>
</evidence>
<accession>A0A9D4ZRL4</accession>
<keyword evidence="5" id="KW-0804">Transcription</keyword>
<evidence type="ECO:0000313" key="11">
    <source>
        <dbReference type="Proteomes" id="UP000886520"/>
    </source>
</evidence>
<dbReference type="InterPro" id="IPR051953">
    <property type="entry name" value="Plant_SW-associated_TFs"/>
</dbReference>
<evidence type="ECO:0000259" key="9">
    <source>
        <dbReference type="PROSITE" id="PS51294"/>
    </source>
</evidence>
<feature type="domain" description="Myb-like" evidence="8">
    <location>
        <begin position="6"/>
        <end position="60"/>
    </location>
</feature>
<protein>
    <submittedName>
        <fullName evidence="10">Uncharacterized protein</fullName>
    </submittedName>
</protein>
<dbReference type="InterPro" id="IPR009057">
    <property type="entry name" value="Homeodomain-like_sf"/>
</dbReference>
<evidence type="ECO:0000256" key="1">
    <source>
        <dbReference type="ARBA" id="ARBA00004123"/>
    </source>
</evidence>
<dbReference type="EMBL" id="JABFUD020000003">
    <property type="protein sequence ID" value="KAI5082660.1"/>
    <property type="molecule type" value="Genomic_DNA"/>
</dbReference>
<feature type="domain" description="HTH myb-type" evidence="9">
    <location>
        <begin position="61"/>
        <end position="115"/>
    </location>
</feature>
<comment type="subcellular location">
    <subcellularLocation>
        <location evidence="1">Nucleus</location>
    </subcellularLocation>
</comment>
<dbReference type="PROSITE" id="PS51294">
    <property type="entry name" value="HTH_MYB"/>
    <property type="match status" value="1"/>
</dbReference>
<dbReference type="PANTHER" id="PTHR47997">
    <property type="entry name" value="MYB DOMAIN PROTEIN 55"/>
    <property type="match status" value="1"/>
</dbReference>
<dbReference type="Proteomes" id="UP000886520">
    <property type="component" value="Chromosome 2"/>
</dbReference>
<evidence type="ECO:0000256" key="2">
    <source>
        <dbReference type="ARBA" id="ARBA00022737"/>
    </source>
</evidence>
<evidence type="ECO:0000313" key="10">
    <source>
        <dbReference type="EMBL" id="KAI5082660.1"/>
    </source>
</evidence>
<dbReference type="PROSITE" id="PS50090">
    <property type="entry name" value="MYB_LIKE"/>
    <property type="match status" value="2"/>
</dbReference>
<dbReference type="InterPro" id="IPR017930">
    <property type="entry name" value="Myb_dom"/>
</dbReference>
<dbReference type="GO" id="GO:0003677">
    <property type="term" value="F:DNA binding"/>
    <property type="evidence" value="ECO:0007669"/>
    <property type="project" value="UniProtKB-KW"/>
</dbReference>